<keyword evidence="6 12" id="KW-0489">Methyltransferase</keyword>
<evidence type="ECO:0000256" key="2">
    <source>
        <dbReference type="ARBA" id="ARBA00005369"/>
    </source>
</evidence>
<evidence type="ECO:0000256" key="10">
    <source>
        <dbReference type="ARBA" id="ARBA00031323"/>
    </source>
</evidence>
<dbReference type="GO" id="GO:0005737">
    <property type="term" value="C:cytoplasm"/>
    <property type="evidence" value="ECO:0007669"/>
    <property type="project" value="UniProtKB-SubCell"/>
</dbReference>
<dbReference type="InterPro" id="IPR029063">
    <property type="entry name" value="SAM-dependent_MTases_sf"/>
</dbReference>
<organism evidence="12 13">
    <name type="scientific">Allostreptomyces psammosilenae</name>
    <dbReference type="NCBI Taxonomy" id="1892865"/>
    <lineage>
        <taxon>Bacteria</taxon>
        <taxon>Bacillati</taxon>
        <taxon>Actinomycetota</taxon>
        <taxon>Actinomycetes</taxon>
        <taxon>Kitasatosporales</taxon>
        <taxon>Streptomycetaceae</taxon>
        <taxon>Allostreptomyces</taxon>
    </lineage>
</organism>
<dbReference type="CDD" id="cd02440">
    <property type="entry name" value="AdoMet_MTases"/>
    <property type="match status" value="1"/>
</dbReference>
<dbReference type="GO" id="GO:0032259">
    <property type="term" value="P:methylation"/>
    <property type="evidence" value="ECO:0007669"/>
    <property type="project" value="UniProtKB-KW"/>
</dbReference>
<sequence>MTGWTPQGERPAREALGRSLIATGAMAAEWMSAFEAVDRATFLPARIWPHDMLTRTASTVDRSEDPVSWYRYVDDDVPITTQWDDGRHAGPGPGNVPTSSCSAPSVVFAMLGDLRVGSGMRVLEIGTGTGYTAALLSHRIGDSNVTTVEIDAGVAAGAREALLSVGLRPNVVVGDGVQGHEADAPFDRLIATCGMRSIPAAWLRQTVPGGLIVAPWGTEYSNRDYVVRLTKRADGSAAGGFVRPVEFMKARSQRSVRAAHAEYLPDGFPGDASSSTTRLPGEAFERFGPAEFAVGLRVRDCALVTDRRGDRQSVWLYGLTDRSWAAGVLQDGGGKATVFQSGGRRLWDEVAEAYDWWRGHGEPGPERFGLTVTADGQQHAWLDAPTDCWAV</sequence>
<keyword evidence="5" id="KW-0963">Cytoplasm</keyword>
<dbReference type="PANTHER" id="PTHR11579">
    <property type="entry name" value="PROTEIN-L-ISOASPARTATE O-METHYLTRANSFERASE"/>
    <property type="match status" value="1"/>
</dbReference>
<dbReference type="EC" id="2.1.1.77" evidence="3"/>
<comment type="similarity">
    <text evidence="2">Belongs to the methyltransferase superfamily. L-isoaspartyl/D-aspartyl protein methyltransferase family.</text>
</comment>
<dbReference type="SUPFAM" id="SSF53335">
    <property type="entry name" value="S-adenosyl-L-methionine-dependent methyltransferases"/>
    <property type="match status" value="1"/>
</dbReference>
<gene>
    <name evidence="12" type="ORF">FHU37_004873</name>
</gene>
<dbReference type="AlphaFoldDB" id="A0A853A4P0"/>
<dbReference type="Proteomes" id="UP000567795">
    <property type="component" value="Unassembled WGS sequence"/>
</dbReference>
<evidence type="ECO:0000256" key="7">
    <source>
        <dbReference type="ARBA" id="ARBA00022679"/>
    </source>
</evidence>
<dbReference type="Gene3D" id="3.40.50.150">
    <property type="entry name" value="Vaccinia Virus protein VP39"/>
    <property type="match status" value="1"/>
</dbReference>
<evidence type="ECO:0000256" key="11">
    <source>
        <dbReference type="ARBA" id="ARBA00031350"/>
    </source>
</evidence>
<reference evidence="12 13" key="1">
    <citation type="submission" date="2020-07" db="EMBL/GenBank/DDBJ databases">
        <title>Sequencing the genomes of 1000 actinobacteria strains.</title>
        <authorList>
            <person name="Klenk H.-P."/>
        </authorList>
    </citation>
    <scope>NUCLEOTIDE SEQUENCE [LARGE SCALE GENOMIC DNA]</scope>
    <source>
        <strain evidence="12 13">DSM 42178</strain>
    </source>
</reference>
<dbReference type="PANTHER" id="PTHR11579:SF0">
    <property type="entry name" value="PROTEIN-L-ISOASPARTATE(D-ASPARTATE) O-METHYLTRANSFERASE"/>
    <property type="match status" value="1"/>
</dbReference>
<evidence type="ECO:0000256" key="5">
    <source>
        <dbReference type="ARBA" id="ARBA00022490"/>
    </source>
</evidence>
<evidence type="ECO:0000256" key="1">
    <source>
        <dbReference type="ARBA" id="ARBA00004496"/>
    </source>
</evidence>
<dbReference type="RefSeq" id="WP_312892829.1">
    <property type="nucleotide sequence ID" value="NZ_JACBZD010000002.1"/>
</dbReference>
<protein>
    <recommendedName>
        <fullName evidence="4">Protein-L-isoaspartate O-methyltransferase</fullName>
        <ecNumber evidence="3">2.1.1.77</ecNumber>
    </recommendedName>
    <alternativeName>
        <fullName evidence="11">L-isoaspartyl protein carboxyl methyltransferase</fullName>
    </alternativeName>
    <alternativeName>
        <fullName evidence="9">Protein L-isoaspartyl methyltransferase</fullName>
    </alternativeName>
    <alternativeName>
        <fullName evidence="10">Protein-beta-aspartate methyltransferase</fullName>
    </alternativeName>
</protein>
<keyword evidence="13" id="KW-1185">Reference proteome</keyword>
<dbReference type="GO" id="GO:0004719">
    <property type="term" value="F:protein-L-isoaspartate (D-aspartate) O-methyltransferase activity"/>
    <property type="evidence" value="ECO:0007669"/>
    <property type="project" value="UniProtKB-EC"/>
</dbReference>
<comment type="caution">
    <text evidence="12">The sequence shown here is derived from an EMBL/GenBank/DDBJ whole genome shotgun (WGS) entry which is preliminary data.</text>
</comment>
<dbReference type="InterPro" id="IPR000682">
    <property type="entry name" value="PCMT"/>
</dbReference>
<dbReference type="EMBL" id="JACBZD010000002">
    <property type="protein sequence ID" value="NYI07844.1"/>
    <property type="molecule type" value="Genomic_DNA"/>
</dbReference>
<comment type="subcellular location">
    <subcellularLocation>
        <location evidence="1">Cytoplasm</location>
    </subcellularLocation>
</comment>
<evidence type="ECO:0000256" key="3">
    <source>
        <dbReference type="ARBA" id="ARBA00011890"/>
    </source>
</evidence>
<dbReference type="Pfam" id="PF01135">
    <property type="entry name" value="PCMT"/>
    <property type="match status" value="1"/>
</dbReference>
<proteinExistence type="inferred from homology"/>
<evidence type="ECO:0000313" key="12">
    <source>
        <dbReference type="EMBL" id="NYI07844.1"/>
    </source>
</evidence>
<name>A0A853A4P0_9ACTN</name>
<keyword evidence="8" id="KW-0949">S-adenosyl-L-methionine</keyword>
<evidence type="ECO:0000256" key="8">
    <source>
        <dbReference type="ARBA" id="ARBA00022691"/>
    </source>
</evidence>
<keyword evidence="7 12" id="KW-0808">Transferase</keyword>
<evidence type="ECO:0000256" key="9">
    <source>
        <dbReference type="ARBA" id="ARBA00030757"/>
    </source>
</evidence>
<evidence type="ECO:0000313" key="13">
    <source>
        <dbReference type="Proteomes" id="UP000567795"/>
    </source>
</evidence>
<evidence type="ECO:0000256" key="6">
    <source>
        <dbReference type="ARBA" id="ARBA00022603"/>
    </source>
</evidence>
<accession>A0A853A4P0</accession>
<evidence type="ECO:0000256" key="4">
    <source>
        <dbReference type="ARBA" id="ARBA00013346"/>
    </source>
</evidence>